<dbReference type="EMBL" id="FOZZ01000002">
    <property type="protein sequence ID" value="SFS54712.1"/>
    <property type="molecule type" value="Genomic_DNA"/>
</dbReference>
<keyword evidence="2" id="KW-0697">Rotamase</keyword>
<dbReference type="Gene3D" id="2.40.100.10">
    <property type="entry name" value="Cyclophilin-like"/>
    <property type="match status" value="1"/>
</dbReference>
<dbReference type="Proteomes" id="UP000198785">
    <property type="component" value="Unassembled WGS sequence"/>
</dbReference>
<dbReference type="PROSITE" id="PS50072">
    <property type="entry name" value="CSA_PPIASE_2"/>
    <property type="match status" value="1"/>
</dbReference>
<keyword evidence="3 6" id="KW-0413">Isomerase</keyword>
<accession>A0A1I6QQR9</accession>
<evidence type="ECO:0000259" key="5">
    <source>
        <dbReference type="PROSITE" id="PS50072"/>
    </source>
</evidence>
<gene>
    <name evidence="6" type="ORF">SAMN05660206_102479</name>
</gene>
<dbReference type="InterPro" id="IPR044666">
    <property type="entry name" value="Cyclophilin_A-like"/>
</dbReference>
<keyword evidence="4" id="KW-0732">Signal</keyword>
<dbReference type="SUPFAM" id="SSF50891">
    <property type="entry name" value="Cyclophilin-like"/>
    <property type="match status" value="1"/>
</dbReference>
<evidence type="ECO:0000256" key="2">
    <source>
        <dbReference type="ARBA" id="ARBA00023110"/>
    </source>
</evidence>
<dbReference type="Pfam" id="PF00160">
    <property type="entry name" value="Pro_isomerase"/>
    <property type="match status" value="1"/>
</dbReference>
<evidence type="ECO:0000256" key="1">
    <source>
        <dbReference type="ARBA" id="ARBA00013194"/>
    </source>
</evidence>
<dbReference type="OrthoDB" id="9807797at2"/>
<name>A0A1I6QQR9_9SPHI</name>
<dbReference type="InterPro" id="IPR029000">
    <property type="entry name" value="Cyclophilin-like_dom_sf"/>
</dbReference>
<feature type="signal peptide" evidence="4">
    <location>
        <begin position="1"/>
        <end position="21"/>
    </location>
</feature>
<dbReference type="AlphaFoldDB" id="A0A1I6QQR9"/>
<evidence type="ECO:0000256" key="4">
    <source>
        <dbReference type="SAM" id="SignalP"/>
    </source>
</evidence>
<dbReference type="PANTHER" id="PTHR45625:SF4">
    <property type="entry name" value="PEPTIDYLPROLYL ISOMERASE DOMAIN AND WD REPEAT-CONTAINING PROTEIN 1"/>
    <property type="match status" value="1"/>
</dbReference>
<dbReference type="InterPro" id="IPR002130">
    <property type="entry name" value="Cyclophilin-type_PPIase_dom"/>
</dbReference>
<feature type="chain" id="PRO_5011791347" description="peptidylprolyl isomerase" evidence="4">
    <location>
        <begin position="22"/>
        <end position="214"/>
    </location>
</feature>
<dbReference type="GO" id="GO:0003755">
    <property type="term" value="F:peptidyl-prolyl cis-trans isomerase activity"/>
    <property type="evidence" value="ECO:0007669"/>
    <property type="project" value="UniProtKB-KW"/>
</dbReference>
<dbReference type="EC" id="5.2.1.8" evidence="1"/>
<reference evidence="6 7" key="1">
    <citation type="submission" date="2016-10" db="EMBL/GenBank/DDBJ databases">
        <authorList>
            <person name="de Groot N.N."/>
        </authorList>
    </citation>
    <scope>NUCLEOTIDE SEQUENCE [LARGE SCALE GENOMIC DNA]</scope>
    <source>
        <strain evidence="6 7">DSM 22789</strain>
    </source>
</reference>
<proteinExistence type="predicted"/>
<dbReference type="PANTHER" id="PTHR45625">
    <property type="entry name" value="PEPTIDYL-PROLYL CIS-TRANS ISOMERASE-RELATED"/>
    <property type="match status" value="1"/>
</dbReference>
<dbReference type="STRING" id="683125.SAMN05660206_102479"/>
<organism evidence="6 7">
    <name type="scientific">Sphingobacterium wenxiniae</name>
    <dbReference type="NCBI Taxonomy" id="683125"/>
    <lineage>
        <taxon>Bacteria</taxon>
        <taxon>Pseudomonadati</taxon>
        <taxon>Bacteroidota</taxon>
        <taxon>Sphingobacteriia</taxon>
        <taxon>Sphingobacteriales</taxon>
        <taxon>Sphingobacteriaceae</taxon>
        <taxon>Sphingobacterium</taxon>
    </lineage>
</organism>
<evidence type="ECO:0000313" key="7">
    <source>
        <dbReference type="Proteomes" id="UP000198785"/>
    </source>
</evidence>
<evidence type="ECO:0000313" key="6">
    <source>
        <dbReference type="EMBL" id="SFS54712.1"/>
    </source>
</evidence>
<sequence length="214" mass="24717">MKKTLYLFCFLFFFCFVSTSAQSHKLLFETPYGNFKVLLYDFTPNHRDLILNAIKTDVYQNALFNRVIENFVVQGGEHDIDIEKREAADPMGHKPRLSAEFDQRAYHKMGALGAGRDNNLEKASFLNQIYFVVGKPITESELDALEQKKKLVYTAEQRTYYLQNGGQPRLDNDFTVFGEVYEGLDVLINMSKTKTDKGDFPIKKIPFQITEIKE</sequence>
<keyword evidence="7" id="KW-1185">Reference proteome</keyword>
<protein>
    <recommendedName>
        <fullName evidence="1">peptidylprolyl isomerase</fullName>
        <ecNumber evidence="1">5.2.1.8</ecNumber>
    </recommendedName>
</protein>
<evidence type="ECO:0000256" key="3">
    <source>
        <dbReference type="ARBA" id="ARBA00023235"/>
    </source>
</evidence>
<dbReference type="RefSeq" id="WP_093364019.1">
    <property type="nucleotide sequence ID" value="NZ_FOZZ01000002.1"/>
</dbReference>
<feature type="domain" description="PPIase cyclophilin-type" evidence="5">
    <location>
        <begin position="34"/>
        <end position="205"/>
    </location>
</feature>